<organism evidence="2">
    <name type="scientific">hydrothermal vent metagenome</name>
    <dbReference type="NCBI Taxonomy" id="652676"/>
    <lineage>
        <taxon>unclassified sequences</taxon>
        <taxon>metagenomes</taxon>
        <taxon>ecological metagenomes</taxon>
    </lineage>
</organism>
<dbReference type="Gene3D" id="3.40.50.150">
    <property type="entry name" value="Vaccinia Virus protein VP39"/>
    <property type="match status" value="1"/>
</dbReference>
<dbReference type="EMBL" id="UOEV01000041">
    <property type="protein sequence ID" value="VAW32369.1"/>
    <property type="molecule type" value="Genomic_DNA"/>
</dbReference>
<accession>A0A3B0V6B5</accession>
<sequence length="323" mass="36062">MTTLENLTTHTWSDYELLDSGENMKLERFGKIILARPETQALWKKALPEIWKKANATFSWEGKKGSWKIVNDTPKEWGFSWQDTRLIVKLTSFKHTGIFPEQAQNWAWLKDRVHDAKNSMSRTPKVLNLFGYTGVASIVSAQAGAEVTHVDASKQSLTWAHKNADASGVGVGAKEKSSSRAEHSAKGAVLRADSQKSGSIRYLLDDALSFSKRAVRRGEHYDGIILDPPAFGRGAKGEVWHIEKNLPILLELLNELLNDTPDAFFLLNGYASGYAPKSFMQLVESTFKNSNLKYGELEIAEAQKTRVIPAGIYVRFARNSESS</sequence>
<keyword evidence="2" id="KW-0808">Transferase</keyword>
<proteinExistence type="predicted"/>
<name>A0A3B0V6B5_9ZZZZ</name>
<reference evidence="2" key="1">
    <citation type="submission" date="2018-06" db="EMBL/GenBank/DDBJ databases">
        <authorList>
            <person name="Zhirakovskaya E."/>
        </authorList>
    </citation>
    <scope>NUCLEOTIDE SEQUENCE</scope>
</reference>
<dbReference type="PANTHER" id="PTHR43042:SF2">
    <property type="entry name" value="SAM-DEPENDENT METHYLTRANSFERASE"/>
    <property type="match status" value="1"/>
</dbReference>
<evidence type="ECO:0000256" key="1">
    <source>
        <dbReference type="SAM" id="MobiDB-lite"/>
    </source>
</evidence>
<dbReference type="AlphaFoldDB" id="A0A3B0V6B5"/>
<evidence type="ECO:0000313" key="2">
    <source>
        <dbReference type="EMBL" id="VAW32369.1"/>
    </source>
</evidence>
<feature type="region of interest" description="Disordered" evidence="1">
    <location>
        <begin position="168"/>
        <end position="188"/>
    </location>
</feature>
<dbReference type="Gene3D" id="2.60.40.1180">
    <property type="entry name" value="Golgi alpha-mannosidase II"/>
    <property type="match status" value="1"/>
</dbReference>
<feature type="compositionally biased region" description="Basic and acidic residues" evidence="1">
    <location>
        <begin position="173"/>
        <end position="185"/>
    </location>
</feature>
<dbReference type="SUPFAM" id="SSF53335">
    <property type="entry name" value="S-adenosyl-L-methionine-dependent methyltransferases"/>
    <property type="match status" value="1"/>
</dbReference>
<gene>
    <name evidence="2" type="ORF">MNBD_CPR01-501</name>
</gene>
<dbReference type="GO" id="GO:0008168">
    <property type="term" value="F:methyltransferase activity"/>
    <property type="evidence" value="ECO:0007669"/>
    <property type="project" value="UniProtKB-KW"/>
</dbReference>
<dbReference type="GO" id="GO:0032259">
    <property type="term" value="P:methylation"/>
    <property type="evidence" value="ECO:0007669"/>
    <property type="project" value="UniProtKB-KW"/>
</dbReference>
<dbReference type="PANTHER" id="PTHR43042">
    <property type="entry name" value="SAM-DEPENDENT METHYLTRANSFERASE"/>
    <property type="match status" value="1"/>
</dbReference>
<dbReference type="InterPro" id="IPR029063">
    <property type="entry name" value="SAM-dependent_MTases_sf"/>
</dbReference>
<dbReference type="InterPro" id="IPR013780">
    <property type="entry name" value="Glyco_hydro_b"/>
</dbReference>
<keyword evidence="2" id="KW-0489">Methyltransferase</keyword>
<protein>
    <submittedName>
        <fullName evidence="2">SAM-dependent methyltransferase</fullName>
    </submittedName>
</protein>